<accession>A0AAD9GUE9</accession>
<reference evidence="2" key="1">
    <citation type="submission" date="2023-08" db="EMBL/GenBank/DDBJ databases">
        <title>Reference Genome Resource for the Citrus Pathogen Phytophthora citrophthora.</title>
        <authorList>
            <person name="Moller H."/>
            <person name="Coetzee B."/>
            <person name="Rose L.J."/>
            <person name="Van Niekerk J.M."/>
        </authorList>
    </citation>
    <scope>NUCLEOTIDE SEQUENCE</scope>
    <source>
        <strain evidence="2">STE-U-9442</strain>
    </source>
</reference>
<name>A0AAD9GUE9_9STRA</name>
<evidence type="ECO:0000313" key="3">
    <source>
        <dbReference type="Proteomes" id="UP001259832"/>
    </source>
</evidence>
<keyword evidence="1" id="KW-0732">Signal</keyword>
<comment type="caution">
    <text evidence="2">The sequence shown here is derived from an EMBL/GenBank/DDBJ whole genome shotgun (WGS) entry which is preliminary data.</text>
</comment>
<feature type="chain" id="PRO_5042193251" description="Secreted RxLR effector peptide protein" evidence="1">
    <location>
        <begin position="25"/>
        <end position="297"/>
    </location>
</feature>
<dbReference type="EMBL" id="JASMQC010000005">
    <property type="protein sequence ID" value="KAK1944790.1"/>
    <property type="molecule type" value="Genomic_DNA"/>
</dbReference>
<keyword evidence="3" id="KW-1185">Reference proteome</keyword>
<evidence type="ECO:0008006" key="4">
    <source>
        <dbReference type="Google" id="ProtNLM"/>
    </source>
</evidence>
<evidence type="ECO:0000256" key="1">
    <source>
        <dbReference type="SAM" id="SignalP"/>
    </source>
</evidence>
<protein>
    <recommendedName>
        <fullName evidence="4">Secreted RxLR effector peptide protein</fullName>
    </recommendedName>
</protein>
<proteinExistence type="predicted"/>
<gene>
    <name evidence="2" type="ORF">P3T76_003323</name>
</gene>
<evidence type="ECO:0000313" key="2">
    <source>
        <dbReference type="EMBL" id="KAK1944790.1"/>
    </source>
</evidence>
<dbReference type="AlphaFoldDB" id="A0AAD9GUE9"/>
<feature type="signal peptide" evidence="1">
    <location>
        <begin position="1"/>
        <end position="24"/>
    </location>
</feature>
<dbReference type="PROSITE" id="PS51257">
    <property type="entry name" value="PROKAR_LIPOPROTEIN"/>
    <property type="match status" value="1"/>
</dbReference>
<organism evidence="2 3">
    <name type="scientific">Phytophthora citrophthora</name>
    <dbReference type="NCBI Taxonomy" id="4793"/>
    <lineage>
        <taxon>Eukaryota</taxon>
        <taxon>Sar</taxon>
        <taxon>Stramenopiles</taxon>
        <taxon>Oomycota</taxon>
        <taxon>Peronosporomycetes</taxon>
        <taxon>Peronosporales</taxon>
        <taxon>Peronosporaceae</taxon>
        <taxon>Phytophthora</taxon>
    </lineage>
</organism>
<dbReference type="Proteomes" id="UP001259832">
    <property type="component" value="Unassembled WGS sequence"/>
</dbReference>
<sequence length="297" mass="31213">MRRSLFLTLLLATFVASCIGFSSAENVAVGARRLRQPVEVQEERGIGDALAGAVTGMKSKLTPNSGKLVEGLKSTAQFSDDQVAKFVKILTNPEKARKSFLVGDDEVARMSTIIKQANAEAGVADDQVATLAKVFAAAQKSAKATDDQVITIAKMMANAKKMEVAVKASDDEVRKVSEMFKIATGRAKGAAKYTDDEVAKLSKGLAEAQKGAGLTDNQVAKLVKLFTEAKQVTSLSNKQLTKLTHELVPVAAKDKKSWSTLKKLIVATLGVAAGGTVIYGVVKLTSSPATTAPSAAA</sequence>